<sequence>MDFRYEENRGEVLEQDVQPESIGQKLRLMNDADRTFCVLSVSDHLYIQCAGSADRMIVEMRRAAGDGFRHYAIGHVVEHVEKTGPLRLRTKRERQVSETFDAAGAEALFLAFAAASDIPPIFTKRDMTDIFA</sequence>
<evidence type="ECO:0000313" key="1">
    <source>
        <dbReference type="EMBL" id="QDH23353.1"/>
    </source>
</evidence>
<accession>A0A4Y6V035</accession>
<reference evidence="1 2" key="1">
    <citation type="submission" date="2019-06" db="EMBL/GenBank/DDBJ databases">
        <title>Saccharibacillus brassicae sp. nov., an endophytic bacterium isolated from Chinese cabbage seeds (Brassica pekinensis).</title>
        <authorList>
            <person name="Jiang L."/>
            <person name="Lee J."/>
            <person name="Kim S.W."/>
        </authorList>
    </citation>
    <scope>NUCLEOTIDE SEQUENCE [LARGE SCALE GENOMIC DNA]</scope>
    <source>
        <strain evidence="2">KCTC 43072 / ATSA2</strain>
    </source>
</reference>
<keyword evidence="2" id="KW-1185">Reference proteome</keyword>
<name>A0A4Y6V035_SACBS</name>
<dbReference type="OrthoDB" id="2679491at2"/>
<organism evidence="1 2">
    <name type="scientific">Saccharibacillus brassicae</name>
    <dbReference type="NCBI Taxonomy" id="2583377"/>
    <lineage>
        <taxon>Bacteria</taxon>
        <taxon>Bacillati</taxon>
        <taxon>Bacillota</taxon>
        <taxon>Bacilli</taxon>
        <taxon>Bacillales</taxon>
        <taxon>Paenibacillaceae</taxon>
        <taxon>Saccharibacillus</taxon>
    </lineage>
</organism>
<dbReference type="RefSeq" id="WP_141449890.1">
    <property type="nucleotide sequence ID" value="NZ_CP041217.1"/>
</dbReference>
<dbReference type="Proteomes" id="UP000316968">
    <property type="component" value="Chromosome"/>
</dbReference>
<dbReference type="KEGG" id="saca:FFV09_22285"/>
<proteinExistence type="predicted"/>
<evidence type="ECO:0000313" key="2">
    <source>
        <dbReference type="Proteomes" id="UP000316968"/>
    </source>
</evidence>
<dbReference type="EMBL" id="CP041217">
    <property type="protein sequence ID" value="QDH23353.1"/>
    <property type="molecule type" value="Genomic_DNA"/>
</dbReference>
<dbReference type="AlphaFoldDB" id="A0A4Y6V035"/>
<gene>
    <name evidence="1" type="ORF">FFV09_22285</name>
</gene>
<protein>
    <submittedName>
        <fullName evidence="1">Uncharacterized protein</fullName>
    </submittedName>
</protein>